<dbReference type="EMBL" id="BNCP01000059">
    <property type="protein sequence ID" value="GIL90711.1"/>
    <property type="molecule type" value="Genomic_DNA"/>
</dbReference>
<gene>
    <name evidence="3" type="ORF">Vretifemale_18482</name>
    <name evidence="4" type="ORF">Vretimale_15804</name>
</gene>
<evidence type="ECO:0000313" key="4">
    <source>
        <dbReference type="EMBL" id="GIM12455.1"/>
    </source>
</evidence>
<dbReference type="Proteomes" id="UP000747110">
    <property type="component" value="Unassembled WGS sequence"/>
</dbReference>
<dbReference type="Pfam" id="PF07452">
    <property type="entry name" value="CHRD"/>
    <property type="match status" value="1"/>
</dbReference>
<keyword evidence="1" id="KW-0732">Signal</keyword>
<reference evidence="4" key="1">
    <citation type="journal article" date="2021" name="Proc. Natl. Acad. Sci. U.S.A.">
        <title>Three genomes in the algal genus Volvox reveal the fate of a haploid sex-determining region after a transition to homothallism.</title>
        <authorList>
            <person name="Yamamoto K."/>
            <person name="Hamaji T."/>
            <person name="Kawai-Toyooka H."/>
            <person name="Matsuzaki R."/>
            <person name="Takahashi F."/>
            <person name="Nishimura Y."/>
            <person name="Kawachi M."/>
            <person name="Noguchi H."/>
            <person name="Minakuchi Y."/>
            <person name="Umen J.G."/>
            <person name="Toyoda A."/>
            <person name="Nozaki H."/>
        </authorList>
    </citation>
    <scope>NUCLEOTIDE SEQUENCE</scope>
    <source>
        <strain evidence="4">NIES-3785</strain>
        <strain evidence="3">NIES-3786</strain>
    </source>
</reference>
<evidence type="ECO:0000313" key="6">
    <source>
        <dbReference type="Proteomes" id="UP000747110"/>
    </source>
</evidence>
<keyword evidence="6" id="KW-1185">Reference proteome</keyword>
<feature type="domain" description="CHRD" evidence="2">
    <location>
        <begin position="46"/>
        <end position="180"/>
    </location>
</feature>
<dbReference type="Proteomes" id="UP000722791">
    <property type="component" value="Unassembled WGS sequence"/>
</dbReference>
<evidence type="ECO:0000313" key="3">
    <source>
        <dbReference type="EMBL" id="GIL90711.1"/>
    </source>
</evidence>
<comment type="caution">
    <text evidence="4">The sequence shown here is derived from an EMBL/GenBank/DDBJ whole genome shotgun (WGS) entry which is preliminary data.</text>
</comment>
<evidence type="ECO:0000256" key="1">
    <source>
        <dbReference type="SAM" id="SignalP"/>
    </source>
</evidence>
<proteinExistence type="predicted"/>
<sequence>MICRKMNYKMILVLTAIALLAGSAAARSTPSPSEPWEVAVRAVVATAKLKPTNKTLSSATGTALLVIPRMDKSKTMIVNITLKGALTNVTMAHIHLKNASAGYPIVMFLQPRLNYSARPALLDPPISFKGTYTFSSSYDMDNILNVTPGWTLDRFMSMLGDGLLFFNVHTTSQPAGAVQGSFVCPYSCMWPVCSMPGGGSC</sequence>
<dbReference type="AlphaFoldDB" id="A0A8J4LW27"/>
<accession>A0A8J4LW27</accession>
<protein>
    <recommendedName>
        <fullName evidence="2">CHRD domain-containing protein</fullName>
    </recommendedName>
</protein>
<dbReference type="OrthoDB" id="532314at2759"/>
<dbReference type="EMBL" id="BNCQ01000043">
    <property type="protein sequence ID" value="GIM12455.1"/>
    <property type="molecule type" value="Genomic_DNA"/>
</dbReference>
<feature type="signal peptide" evidence="1">
    <location>
        <begin position="1"/>
        <end position="26"/>
    </location>
</feature>
<name>A0A8J4LW27_9CHLO</name>
<organism evidence="4 5">
    <name type="scientific">Volvox reticuliferus</name>
    <dbReference type="NCBI Taxonomy" id="1737510"/>
    <lineage>
        <taxon>Eukaryota</taxon>
        <taxon>Viridiplantae</taxon>
        <taxon>Chlorophyta</taxon>
        <taxon>core chlorophytes</taxon>
        <taxon>Chlorophyceae</taxon>
        <taxon>CS clade</taxon>
        <taxon>Chlamydomonadales</taxon>
        <taxon>Volvocaceae</taxon>
        <taxon>Volvox</taxon>
    </lineage>
</organism>
<evidence type="ECO:0000313" key="5">
    <source>
        <dbReference type="Proteomes" id="UP000722791"/>
    </source>
</evidence>
<evidence type="ECO:0000259" key="2">
    <source>
        <dbReference type="Pfam" id="PF07452"/>
    </source>
</evidence>
<feature type="chain" id="PRO_5035391496" description="CHRD domain-containing protein" evidence="1">
    <location>
        <begin position="27"/>
        <end position="201"/>
    </location>
</feature>
<dbReference type="InterPro" id="IPR010895">
    <property type="entry name" value="CHRD"/>
</dbReference>